<reference evidence="3" key="1">
    <citation type="journal article" date="2011" name="J. Bacteriol.">
        <title>Genome sequences of eight morphologically diverse alphaproteobacteria.</title>
        <authorList>
            <consortium name="US DOE Joint Genome Institute"/>
            <person name="Brown P.J."/>
            <person name="Kysela D.T."/>
            <person name="Buechlein A."/>
            <person name="Hemmerich C."/>
            <person name="Brun Y.V."/>
        </authorList>
    </citation>
    <scope>NUCLEOTIDE SEQUENCE [LARGE SCALE GENOMIC DNA]</scope>
    <source>
        <strain evidence="3">ATCC 21756 / DSM 7131 / JCM 7823 / NBRC 15250 / LMG 17158 / TK0059</strain>
    </source>
</reference>
<feature type="compositionally biased region" description="Polar residues" evidence="1">
    <location>
        <begin position="1"/>
        <end position="15"/>
    </location>
</feature>
<dbReference type="KEGG" id="cse:Cseg_2934"/>
<protein>
    <submittedName>
        <fullName evidence="2">Uncharacterized protein</fullName>
    </submittedName>
</protein>
<organism evidence="2 3">
    <name type="scientific">Caulobacter segnis (strain ATCC 21756 / DSM 7131 / JCM 7823 / NBRC 15250 / LMG 17158 / TK0059)</name>
    <name type="common">Mycoplana segnis</name>
    <dbReference type="NCBI Taxonomy" id="509190"/>
    <lineage>
        <taxon>Bacteria</taxon>
        <taxon>Pseudomonadati</taxon>
        <taxon>Pseudomonadota</taxon>
        <taxon>Alphaproteobacteria</taxon>
        <taxon>Caulobacterales</taxon>
        <taxon>Caulobacteraceae</taxon>
        <taxon>Caulobacter</taxon>
    </lineage>
</organism>
<dbReference type="HOGENOM" id="CLU_2988197_0_0_5"/>
<evidence type="ECO:0000313" key="3">
    <source>
        <dbReference type="Proteomes" id="UP000002629"/>
    </source>
</evidence>
<dbReference type="RefSeq" id="WP_013080029.1">
    <property type="nucleotide sequence ID" value="NC_014100.1"/>
</dbReference>
<accession>D5VLK5</accession>
<dbReference type="Proteomes" id="UP000002629">
    <property type="component" value="Chromosome"/>
</dbReference>
<evidence type="ECO:0000313" key="2">
    <source>
        <dbReference type="EMBL" id="ADG11378.1"/>
    </source>
</evidence>
<dbReference type="STRING" id="509190.Cseg_2934"/>
<feature type="region of interest" description="Disordered" evidence="1">
    <location>
        <begin position="1"/>
        <end position="39"/>
    </location>
</feature>
<gene>
    <name evidence="2" type="ordered locus">Cseg_2934</name>
</gene>
<name>D5VLK5_CAUST</name>
<evidence type="ECO:0000256" key="1">
    <source>
        <dbReference type="SAM" id="MobiDB-lite"/>
    </source>
</evidence>
<proteinExistence type="predicted"/>
<dbReference type="EMBL" id="CP002008">
    <property type="protein sequence ID" value="ADG11378.1"/>
    <property type="molecule type" value="Genomic_DNA"/>
</dbReference>
<dbReference type="AlphaFoldDB" id="D5VLK5"/>
<sequence>MATSTNSASPKTGKSGSHVAGRSAATGRFVLSPASKGSSITIREVSRVARDVQSKKK</sequence>